<dbReference type="Ensembl" id="ENSNFUT00015030727.1">
    <property type="protein sequence ID" value="ENSNFUP00015029412.1"/>
    <property type="gene ID" value="ENSNFUG00015014297.1"/>
</dbReference>
<dbReference type="PANTHER" id="PTHR24252:SF27">
    <property type="entry name" value="TRANSMEMBRANE PROTEASE SERINE 3-LIKE"/>
    <property type="match status" value="1"/>
</dbReference>
<dbReference type="InterPro" id="IPR033116">
    <property type="entry name" value="TRYPSIN_SER"/>
</dbReference>
<dbReference type="KEGG" id="nfu:107380314"/>
<dbReference type="EMBL" id="JAAVVJ010000007">
    <property type="protein sequence ID" value="KAF7218912.1"/>
    <property type="molecule type" value="Genomic_DNA"/>
</dbReference>
<evidence type="ECO:0000256" key="4">
    <source>
        <dbReference type="ARBA" id="ARBA00023157"/>
    </source>
</evidence>
<keyword evidence="1 7" id="KW-0645">Protease</keyword>
<dbReference type="PRINTS" id="PR00722">
    <property type="entry name" value="CHYMOTRYPSIN"/>
</dbReference>
<accession>A0A8C6M3I0</accession>
<keyword evidence="2 7" id="KW-0378">Hydrolase</keyword>
<organism evidence="12 13">
    <name type="scientific">Nothobranchius furzeri</name>
    <name type="common">Turquoise killifish</name>
    <dbReference type="NCBI Taxonomy" id="105023"/>
    <lineage>
        <taxon>Eukaryota</taxon>
        <taxon>Metazoa</taxon>
        <taxon>Chordata</taxon>
        <taxon>Craniata</taxon>
        <taxon>Vertebrata</taxon>
        <taxon>Euteleostomi</taxon>
        <taxon>Actinopterygii</taxon>
        <taxon>Neopterygii</taxon>
        <taxon>Teleostei</taxon>
        <taxon>Neoteleostei</taxon>
        <taxon>Acanthomorphata</taxon>
        <taxon>Ovalentaria</taxon>
        <taxon>Atherinomorphae</taxon>
        <taxon>Cyprinodontiformes</taxon>
        <taxon>Nothobranchiidae</taxon>
        <taxon>Nothobranchius</taxon>
    </lineage>
</organism>
<evidence type="ECO:0000313" key="12">
    <source>
        <dbReference type="Ensembl" id="ENSNFUP00015029412.1"/>
    </source>
</evidence>
<dbReference type="InterPro" id="IPR036772">
    <property type="entry name" value="SRCR-like_dom_sf"/>
</dbReference>
<dbReference type="PROSITE" id="PS00134">
    <property type="entry name" value="TRYPSIN_HIS"/>
    <property type="match status" value="1"/>
</dbReference>
<feature type="domain" description="SRCR" evidence="10">
    <location>
        <begin position="164"/>
        <end position="245"/>
    </location>
</feature>
<reference evidence="12" key="3">
    <citation type="submission" date="2025-05" db="UniProtKB">
        <authorList>
            <consortium name="Ensembl"/>
        </authorList>
    </citation>
    <scope>IDENTIFICATION</scope>
</reference>
<proteinExistence type="predicted"/>
<dbReference type="Gene3D" id="3.10.250.10">
    <property type="entry name" value="SRCR-like domain"/>
    <property type="match status" value="1"/>
</dbReference>
<dbReference type="GeneTree" id="ENSGT00940000159197"/>
<dbReference type="GO" id="GO:0016020">
    <property type="term" value="C:membrane"/>
    <property type="evidence" value="ECO:0007669"/>
    <property type="project" value="InterPro"/>
</dbReference>
<dbReference type="InterPro" id="IPR018114">
    <property type="entry name" value="TRYPSIN_HIS"/>
</dbReference>
<dbReference type="InterPro" id="IPR043504">
    <property type="entry name" value="Peptidase_S1_PA_chymotrypsin"/>
</dbReference>
<dbReference type="OrthoDB" id="6380398at2759"/>
<evidence type="ECO:0000256" key="2">
    <source>
        <dbReference type="ARBA" id="ARBA00022801"/>
    </source>
</evidence>
<keyword evidence="5" id="KW-0325">Glycoprotein</keyword>
<keyword evidence="13" id="KW-1185">Reference proteome</keyword>
<keyword evidence="4" id="KW-1015">Disulfide bond</keyword>
<evidence type="ECO:0000256" key="7">
    <source>
        <dbReference type="RuleBase" id="RU363034"/>
    </source>
</evidence>
<dbReference type="SUPFAM" id="SSF50494">
    <property type="entry name" value="Trypsin-like serine proteases"/>
    <property type="match status" value="1"/>
</dbReference>
<dbReference type="InterPro" id="IPR009003">
    <property type="entry name" value="Peptidase_S1_PA"/>
</dbReference>
<keyword evidence="8 11" id="KW-0812">Transmembrane</keyword>
<keyword evidence="8" id="KW-1133">Transmembrane helix</keyword>
<dbReference type="InterPro" id="IPR001254">
    <property type="entry name" value="Trypsin_dom"/>
</dbReference>
<dbReference type="Proteomes" id="UP000694548">
    <property type="component" value="Chromosome sgr06"/>
</dbReference>
<dbReference type="OMA" id="PWIYSNM"/>
<protein>
    <submittedName>
        <fullName evidence="11 12">Transmembrane protease serine 13-like</fullName>
    </submittedName>
</protein>
<evidence type="ECO:0000256" key="5">
    <source>
        <dbReference type="ARBA" id="ARBA00023180"/>
    </source>
</evidence>
<keyword evidence="8" id="KW-0472">Membrane</keyword>
<sequence length="493" mass="53241">MAKNGQDALPPPYSVAVHTQPPNNYYNGVVYGADPHMKIPNHPQYIAQHSPPVVPPQVTNVGPPPKEKQKCCQNNAQVYKGLAAAILVLALLGVGIWLGVRYGIRAANSSFYYSGDSKNPQIANPHLTTYDTCPINATQCDGIKECQLGTDEMNCVRFIENNVLEVKTPGDGPFLPVCYSNWDKKYADQTCAQLGFRQSYSSKPSQFQSTMNLELTGTSSSPLIQSSVNISSSCANQETVSLQCVDCGKRQLVSRIIGGTAAKSGDWPWQVSLQYRGSHVCGGVLISQDFVLTAAHCFPSPAYRVASNWRVFAGIVSLMDQPRPYLIERILVNENYNSDTNDQDVALLKLTSPVTFSDTIQPACLPNTGQELKDGTSCFTTGFGITNEGATTPSNNLMEVSVDIIGMTTCNSPSMYNGAVTRYMLCAGKLEGGKDSCQGDSGGPLVCQGGSLWYLVGLTSWGAGCGQQNKPGIYTKVSSVLPWIYSSMQEEKP</sequence>
<dbReference type="PROSITE" id="PS50240">
    <property type="entry name" value="TRYPSIN_DOM"/>
    <property type="match status" value="1"/>
</dbReference>
<evidence type="ECO:0000259" key="9">
    <source>
        <dbReference type="PROSITE" id="PS50240"/>
    </source>
</evidence>
<reference evidence="12" key="1">
    <citation type="submission" date="2014-08" db="EMBL/GenBank/DDBJ databases">
        <authorList>
            <person name="Senf B."/>
            <person name="Petzold A."/>
            <person name="Downie B.R."/>
            <person name="Koch P."/>
            <person name="Platzer M."/>
        </authorList>
    </citation>
    <scope>NUCLEOTIDE SEQUENCE [LARGE SCALE GENOMIC DNA]</scope>
    <source>
        <strain evidence="12">GRZ</strain>
    </source>
</reference>
<dbReference type="Proteomes" id="UP000822369">
    <property type="component" value="Chromosome 7"/>
</dbReference>
<dbReference type="InterPro" id="IPR001190">
    <property type="entry name" value="SRCR"/>
</dbReference>
<dbReference type="SMART" id="SM00020">
    <property type="entry name" value="Tryp_SPc"/>
    <property type="match status" value="1"/>
</dbReference>
<evidence type="ECO:0000256" key="3">
    <source>
        <dbReference type="ARBA" id="ARBA00022825"/>
    </source>
</evidence>
<dbReference type="AlphaFoldDB" id="A0A8C6M3I0"/>
<dbReference type="Pfam" id="PF00089">
    <property type="entry name" value="Trypsin"/>
    <property type="match status" value="1"/>
</dbReference>
<dbReference type="PROSITE" id="PS00135">
    <property type="entry name" value="TRYPSIN_SER"/>
    <property type="match status" value="1"/>
</dbReference>
<dbReference type="PANTHER" id="PTHR24252">
    <property type="entry name" value="ACROSIN-RELATED"/>
    <property type="match status" value="1"/>
</dbReference>
<feature type="transmembrane region" description="Helical" evidence="8">
    <location>
        <begin position="78"/>
        <end position="100"/>
    </location>
</feature>
<evidence type="ECO:0000256" key="6">
    <source>
        <dbReference type="PROSITE-ProRule" id="PRU00196"/>
    </source>
</evidence>
<dbReference type="Gene3D" id="2.40.10.10">
    <property type="entry name" value="Trypsin-like serine proteases"/>
    <property type="match status" value="1"/>
</dbReference>
<dbReference type="CDD" id="cd00190">
    <property type="entry name" value="Tryp_SPc"/>
    <property type="match status" value="1"/>
</dbReference>
<evidence type="ECO:0000313" key="13">
    <source>
        <dbReference type="Proteomes" id="UP000694548"/>
    </source>
</evidence>
<dbReference type="Pfam" id="PF15494">
    <property type="entry name" value="SRCR_2"/>
    <property type="match status" value="1"/>
</dbReference>
<gene>
    <name evidence="12" type="primary">tmprss13a</name>
    <name evidence="11" type="ORF">G4P62_006429</name>
</gene>
<evidence type="ECO:0000259" key="10">
    <source>
        <dbReference type="PROSITE" id="PS50287"/>
    </source>
</evidence>
<dbReference type="GO" id="GO:0004252">
    <property type="term" value="F:serine-type endopeptidase activity"/>
    <property type="evidence" value="ECO:0007669"/>
    <property type="project" value="InterPro"/>
</dbReference>
<keyword evidence="3 7" id="KW-0720">Serine protease</keyword>
<evidence type="ECO:0000313" key="11">
    <source>
        <dbReference type="EMBL" id="KAF7218912.1"/>
    </source>
</evidence>
<dbReference type="GO" id="GO:0006508">
    <property type="term" value="P:proteolysis"/>
    <property type="evidence" value="ECO:0007669"/>
    <property type="project" value="UniProtKB-KW"/>
</dbReference>
<dbReference type="GeneID" id="107380314"/>
<reference evidence="11" key="2">
    <citation type="submission" date="2020-03" db="EMBL/GenBank/DDBJ databases">
        <title>Intra-Species Differences in Population Size shape Life History and Genome Evolution.</title>
        <authorList>
            <person name="Willemsen D."/>
            <person name="Cui R."/>
            <person name="Valenzano D.R."/>
        </authorList>
    </citation>
    <scope>NUCLEOTIDE SEQUENCE</scope>
    <source>
        <strain evidence="11">GRZ</strain>
        <tissue evidence="11">Whole</tissue>
    </source>
</reference>
<dbReference type="PROSITE" id="PS50287">
    <property type="entry name" value="SRCR_2"/>
    <property type="match status" value="1"/>
</dbReference>
<feature type="domain" description="Peptidase S1" evidence="9">
    <location>
        <begin position="256"/>
        <end position="489"/>
    </location>
</feature>
<dbReference type="InterPro" id="IPR001314">
    <property type="entry name" value="Peptidase_S1A"/>
</dbReference>
<comment type="caution">
    <text evidence="6">Lacks conserved residue(s) required for the propagation of feature annotation.</text>
</comment>
<evidence type="ECO:0000256" key="8">
    <source>
        <dbReference type="SAM" id="Phobius"/>
    </source>
</evidence>
<dbReference type="SUPFAM" id="SSF56487">
    <property type="entry name" value="SRCR-like"/>
    <property type="match status" value="1"/>
</dbReference>
<dbReference type="RefSeq" id="XP_015806974.1">
    <property type="nucleotide sequence ID" value="XM_015951488.3"/>
</dbReference>
<name>A0A8C6M3I0_NOTFU</name>
<dbReference type="FunFam" id="2.40.10.10:FF:000003">
    <property type="entry name" value="Transmembrane serine protease 3"/>
    <property type="match status" value="1"/>
</dbReference>
<evidence type="ECO:0000256" key="1">
    <source>
        <dbReference type="ARBA" id="ARBA00022670"/>
    </source>
</evidence>